<dbReference type="InterPro" id="IPR013342">
    <property type="entry name" value="Mandelate_racemase_C"/>
</dbReference>
<gene>
    <name evidence="5 7" type="primary">menC</name>
    <name evidence="7" type="ORF">BN46_1402</name>
</gene>
<proteinExistence type="inferred from homology"/>
<keyword evidence="2 5" id="KW-0479">Metal-binding</keyword>
<keyword evidence="4 5" id="KW-0456">Lyase</keyword>
<evidence type="ECO:0000259" key="6">
    <source>
        <dbReference type="SMART" id="SM00922"/>
    </source>
</evidence>
<evidence type="ECO:0000256" key="1">
    <source>
        <dbReference type="ARBA" id="ARBA00022428"/>
    </source>
</evidence>
<evidence type="ECO:0000256" key="2">
    <source>
        <dbReference type="ARBA" id="ARBA00022723"/>
    </source>
</evidence>
<feature type="active site" description="Proton acceptor" evidence="5">
    <location>
        <position position="286"/>
    </location>
</feature>
<comment type="similarity">
    <text evidence="5">Belongs to the mandelate racemase/muconate lactonizing enzyme family. MenC type 1 subfamily.</text>
</comment>
<dbReference type="SUPFAM" id="SSF51604">
    <property type="entry name" value="Enolase C-terminal domain-like"/>
    <property type="match status" value="1"/>
</dbReference>
<dbReference type="InterPro" id="IPR010196">
    <property type="entry name" value="OSB_synthase_MenC1"/>
</dbReference>
<evidence type="ECO:0000256" key="4">
    <source>
        <dbReference type="ARBA" id="ARBA00023239"/>
    </source>
</evidence>
<reference evidence="7 8" key="1">
    <citation type="journal article" date="2012" name="J. Bacteriol.">
        <title>Draft Genome Sequence of Turicella otitidis ATCC 51513, Isolated from Middle Ear Fluid from a Child with Otitis Media.</title>
        <authorList>
            <person name="Brinkrolf K."/>
            <person name="Schneider J."/>
            <person name="Knecht M."/>
            <person name="Ruckert C."/>
            <person name="Tauch A."/>
        </authorList>
    </citation>
    <scope>NUCLEOTIDE SEQUENCE [LARGE SCALE GENOMIC DNA]</scope>
    <source>
        <strain evidence="7 8">ATCC 51513</strain>
    </source>
</reference>
<keyword evidence="3 5" id="KW-0460">Magnesium</keyword>
<dbReference type="SMART" id="SM00922">
    <property type="entry name" value="MR_MLE"/>
    <property type="match status" value="1"/>
</dbReference>
<dbReference type="SFLD" id="SFLDF00009">
    <property type="entry name" value="o-succinylbenzoate_synthase"/>
    <property type="match status" value="1"/>
</dbReference>
<evidence type="ECO:0000256" key="3">
    <source>
        <dbReference type="ARBA" id="ARBA00022842"/>
    </source>
</evidence>
<feature type="domain" description="Mandelate racemase/muconate lactonizing enzyme C-terminal" evidence="6">
    <location>
        <begin position="161"/>
        <end position="260"/>
    </location>
</feature>
<evidence type="ECO:0000313" key="8">
    <source>
        <dbReference type="Proteomes" id="UP000011016"/>
    </source>
</evidence>
<dbReference type="GO" id="GO:0043748">
    <property type="term" value="F:O-succinylbenzoate synthase activity"/>
    <property type="evidence" value="ECO:0007669"/>
    <property type="project" value="UniProtKB-EC"/>
</dbReference>
<comment type="caution">
    <text evidence="7">The sequence shown here is derived from an EMBL/GenBank/DDBJ whole genome shotgun (WGS) entry which is preliminary data.</text>
</comment>
<evidence type="ECO:0000313" key="7">
    <source>
        <dbReference type="EMBL" id="CCI84118.1"/>
    </source>
</evidence>
<keyword evidence="1 5" id="KW-0474">Menaquinone biosynthesis</keyword>
<dbReference type="NCBIfam" id="NF002782">
    <property type="entry name" value="PRK02901.1"/>
    <property type="match status" value="1"/>
</dbReference>
<dbReference type="InterPro" id="IPR036849">
    <property type="entry name" value="Enolase-like_C_sf"/>
</dbReference>
<dbReference type="EC" id="4.2.1.113" evidence="5"/>
<feature type="active site" description="Proton donor" evidence="5">
    <location>
        <position position="180"/>
    </location>
</feature>
<dbReference type="CDD" id="cd03320">
    <property type="entry name" value="OSBS"/>
    <property type="match status" value="1"/>
</dbReference>
<dbReference type="SFLD" id="SFLDG00180">
    <property type="entry name" value="muconate_cycloisomerase"/>
    <property type="match status" value="1"/>
</dbReference>
<comment type="pathway">
    <text evidence="5">Quinol/quinone metabolism; menaquinone biosynthesis.</text>
</comment>
<feature type="binding site" evidence="5">
    <location>
        <position position="262"/>
    </location>
    <ligand>
        <name>Mg(2+)</name>
        <dbReference type="ChEBI" id="CHEBI:18420"/>
    </ligand>
</feature>
<comment type="pathway">
    <text evidence="5">Quinol/quinone metabolism; 1,4-dihydroxy-2-naphthoate biosynthesis; 1,4-dihydroxy-2-naphthoate from chorismate: step 4/7.</text>
</comment>
<feature type="binding site" evidence="5">
    <location>
        <position position="210"/>
    </location>
    <ligand>
        <name>Mg(2+)</name>
        <dbReference type="ChEBI" id="CHEBI:18420"/>
    </ligand>
</feature>
<dbReference type="UniPathway" id="UPA01057">
    <property type="reaction ID" value="UER00165"/>
</dbReference>
<name>I7IXW7_9CORY</name>
<organism evidence="7 8">
    <name type="scientific">Corynebacterium otitidis ATCC 51513</name>
    <dbReference type="NCBI Taxonomy" id="883169"/>
    <lineage>
        <taxon>Bacteria</taxon>
        <taxon>Bacillati</taxon>
        <taxon>Actinomycetota</taxon>
        <taxon>Actinomycetes</taxon>
        <taxon>Mycobacteriales</taxon>
        <taxon>Corynebacteriaceae</taxon>
        <taxon>Corynebacterium</taxon>
    </lineage>
</organism>
<protein>
    <recommendedName>
        <fullName evidence="5">o-succinylbenzoate synthase</fullName>
        <shortName evidence="5">OSB synthase</shortName>
        <shortName evidence="5">OSBS</shortName>
        <ecNumber evidence="5">4.2.1.113</ecNumber>
    </recommendedName>
    <alternativeName>
        <fullName evidence="5">4-(2'-carboxyphenyl)-4-oxybutyric acid synthase</fullName>
    </alternativeName>
    <alternativeName>
        <fullName evidence="5">o-succinylbenzoic acid synthase</fullName>
    </alternativeName>
</protein>
<dbReference type="Pfam" id="PF18374">
    <property type="entry name" value="Enolase_like_N"/>
    <property type="match status" value="1"/>
</dbReference>
<comment type="function">
    <text evidence="5">Converts 2-succinyl-6-hydroxy-2,4-cyclohexadiene-1-carboxylate (SHCHC) to 2-succinylbenzoate (OSB).</text>
</comment>
<comment type="cofactor">
    <cofactor evidence="5">
        <name>a divalent metal cation</name>
        <dbReference type="ChEBI" id="CHEBI:60240"/>
    </cofactor>
</comment>
<dbReference type="AlphaFoldDB" id="I7IXW7"/>
<comment type="catalytic activity">
    <reaction evidence="5">
        <text>(1R,6R)-6-hydroxy-2-succinyl-cyclohexa-2,4-diene-1-carboxylate = 2-succinylbenzoate + H2O</text>
        <dbReference type="Rhea" id="RHEA:10196"/>
        <dbReference type="ChEBI" id="CHEBI:15377"/>
        <dbReference type="ChEBI" id="CHEBI:18325"/>
        <dbReference type="ChEBI" id="CHEBI:58689"/>
        <dbReference type="EC" id="4.2.1.113"/>
    </reaction>
</comment>
<sequence>MAVVGDVAEVLEALDGAPLLGVEGLPPARGARAACRCHGTQAYVAAPRTSLRSARGSPAAALALGAMADIPAPPLPTAEELMERSVVVALPMRARFRGITTREALLIEGPAGWGEFAPFVEYPDEEAAAWLRGALEAAYSGLPAPRRERVEVNATIPALPPAEAAALVERYPGCRTFKIKVAEPGQHLDDDVARVNAVREARPEARIRVDANGGWTVKEAAEAAARLGEPEYLEQPCRSADELRELRGELARLRIDTPVAADESIRKAADPFRVARLRAAEVAVLKAAPLGGAGRLLAIARELSGHGMSVTVASALDTAVGMNAGLAAAANLPEGRAAGLATQRLFEADVAEPRPLVDGELPTAPVEPEPARLAELAAAPGRRDWWLDRLARCREILALG</sequence>
<dbReference type="HAMAP" id="MF_00470">
    <property type="entry name" value="MenC_1"/>
    <property type="match status" value="1"/>
</dbReference>
<dbReference type="UniPathway" id="UPA00079"/>
<dbReference type="PANTHER" id="PTHR48073">
    <property type="entry name" value="O-SUCCINYLBENZOATE SYNTHASE-RELATED"/>
    <property type="match status" value="1"/>
</dbReference>
<dbReference type="PANTHER" id="PTHR48073:SF2">
    <property type="entry name" value="O-SUCCINYLBENZOATE SYNTHASE"/>
    <property type="match status" value="1"/>
</dbReference>
<evidence type="ECO:0000256" key="5">
    <source>
        <dbReference type="HAMAP-Rule" id="MF_00470"/>
    </source>
</evidence>
<dbReference type="InterPro" id="IPR029065">
    <property type="entry name" value="Enolase_C-like"/>
</dbReference>
<dbReference type="Pfam" id="PF13378">
    <property type="entry name" value="MR_MLE_C"/>
    <property type="match status" value="1"/>
</dbReference>
<feature type="binding site" evidence="5">
    <location>
        <position position="234"/>
    </location>
    <ligand>
        <name>Mg(2+)</name>
        <dbReference type="ChEBI" id="CHEBI:18420"/>
    </ligand>
</feature>
<accession>I7IXW7</accession>
<dbReference type="SFLD" id="SFLDS00001">
    <property type="entry name" value="Enolase"/>
    <property type="match status" value="1"/>
</dbReference>
<dbReference type="GO" id="GO:0000287">
    <property type="term" value="F:magnesium ion binding"/>
    <property type="evidence" value="ECO:0007669"/>
    <property type="project" value="UniProtKB-UniRule"/>
</dbReference>
<dbReference type="GO" id="GO:0009234">
    <property type="term" value="P:menaquinone biosynthetic process"/>
    <property type="evidence" value="ECO:0007669"/>
    <property type="project" value="UniProtKB-UniRule"/>
</dbReference>
<dbReference type="Proteomes" id="UP000011016">
    <property type="component" value="Unassembled WGS sequence"/>
</dbReference>
<dbReference type="Gene3D" id="3.20.20.120">
    <property type="entry name" value="Enolase-like C-terminal domain"/>
    <property type="match status" value="1"/>
</dbReference>
<dbReference type="EMBL" id="CAJZ01000209">
    <property type="protein sequence ID" value="CCI84118.1"/>
    <property type="molecule type" value="Genomic_DNA"/>
</dbReference>